<keyword evidence="1" id="KW-0472">Membrane</keyword>
<keyword evidence="1" id="KW-1133">Transmembrane helix</keyword>
<evidence type="ECO:0000256" key="1">
    <source>
        <dbReference type="SAM" id="Phobius"/>
    </source>
</evidence>
<protein>
    <submittedName>
        <fullName evidence="2">Uncharacterized protein</fullName>
    </submittedName>
</protein>
<dbReference type="EMBL" id="JAYMYQ010000001">
    <property type="protein sequence ID" value="KAK7358780.1"/>
    <property type="molecule type" value="Genomic_DNA"/>
</dbReference>
<dbReference type="AlphaFoldDB" id="A0AAN9MPX7"/>
<keyword evidence="3" id="KW-1185">Reference proteome</keyword>
<keyword evidence="1" id="KW-0812">Transmembrane</keyword>
<name>A0AAN9MPX7_CANGL</name>
<feature type="transmembrane region" description="Helical" evidence="1">
    <location>
        <begin position="40"/>
        <end position="62"/>
    </location>
</feature>
<gene>
    <name evidence="2" type="ORF">VNO77_00719</name>
</gene>
<dbReference type="Proteomes" id="UP001367508">
    <property type="component" value="Unassembled WGS sequence"/>
</dbReference>
<accession>A0AAN9MPX7</accession>
<comment type="caution">
    <text evidence="2">The sequence shown here is derived from an EMBL/GenBank/DDBJ whole genome shotgun (WGS) entry which is preliminary data.</text>
</comment>
<sequence length="82" mass="9118">MSLPSQIPREYICPPLQLAPRPGFLQTASGSFYCGSKSSFFVWLSFVGMLLFSIFLMVILTAEDSFVSSIKLILLRQNGPII</sequence>
<reference evidence="2 3" key="1">
    <citation type="submission" date="2024-01" db="EMBL/GenBank/DDBJ databases">
        <title>The genomes of 5 underutilized Papilionoideae crops provide insights into root nodulation and disease resistanc.</title>
        <authorList>
            <person name="Jiang F."/>
        </authorList>
    </citation>
    <scope>NUCLEOTIDE SEQUENCE [LARGE SCALE GENOMIC DNA]</scope>
    <source>
        <strain evidence="2">LVBAO_FW01</strain>
        <tissue evidence="2">Leaves</tissue>
    </source>
</reference>
<organism evidence="2 3">
    <name type="scientific">Canavalia gladiata</name>
    <name type="common">Sword bean</name>
    <name type="synonym">Dolichos gladiatus</name>
    <dbReference type="NCBI Taxonomy" id="3824"/>
    <lineage>
        <taxon>Eukaryota</taxon>
        <taxon>Viridiplantae</taxon>
        <taxon>Streptophyta</taxon>
        <taxon>Embryophyta</taxon>
        <taxon>Tracheophyta</taxon>
        <taxon>Spermatophyta</taxon>
        <taxon>Magnoliopsida</taxon>
        <taxon>eudicotyledons</taxon>
        <taxon>Gunneridae</taxon>
        <taxon>Pentapetalae</taxon>
        <taxon>rosids</taxon>
        <taxon>fabids</taxon>
        <taxon>Fabales</taxon>
        <taxon>Fabaceae</taxon>
        <taxon>Papilionoideae</taxon>
        <taxon>50 kb inversion clade</taxon>
        <taxon>NPAAA clade</taxon>
        <taxon>indigoferoid/millettioid clade</taxon>
        <taxon>Phaseoleae</taxon>
        <taxon>Canavalia</taxon>
    </lineage>
</organism>
<proteinExistence type="predicted"/>
<evidence type="ECO:0000313" key="3">
    <source>
        <dbReference type="Proteomes" id="UP001367508"/>
    </source>
</evidence>
<evidence type="ECO:0000313" key="2">
    <source>
        <dbReference type="EMBL" id="KAK7358780.1"/>
    </source>
</evidence>